<accession>A0A840ADK8</accession>
<dbReference type="EMBL" id="JACIDJ010000002">
    <property type="protein sequence ID" value="MBB3898573.1"/>
    <property type="molecule type" value="Genomic_DNA"/>
</dbReference>
<dbReference type="Gene3D" id="1.10.357.10">
    <property type="entry name" value="Tetracycline Repressor, domain 2"/>
    <property type="match status" value="1"/>
</dbReference>
<gene>
    <name evidence="1" type="ORF">GGQ83_002010</name>
</gene>
<evidence type="ECO:0000313" key="1">
    <source>
        <dbReference type="EMBL" id="MBB3898573.1"/>
    </source>
</evidence>
<name>A0A840ADK8_9PROT</name>
<dbReference type="AlphaFoldDB" id="A0A840ADK8"/>
<keyword evidence="2" id="KW-1185">Reference proteome</keyword>
<dbReference type="InterPro" id="IPR036271">
    <property type="entry name" value="Tet_transcr_reg_TetR-rel_C_sf"/>
</dbReference>
<protein>
    <submittedName>
        <fullName evidence="1">Uncharacterized protein</fullName>
    </submittedName>
</protein>
<comment type="caution">
    <text evidence="1">The sequence shown here is derived from an EMBL/GenBank/DDBJ whole genome shotgun (WGS) entry which is preliminary data.</text>
</comment>
<reference evidence="1 2" key="1">
    <citation type="submission" date="2020-08" db="EMBL/GenBank/DDBJ databases">
        <title>Genomic Encyclopedia of Type Strains, Phase IV (KMG-IV): sequencing the most valuable type-strain genomes for metagenomic binning, comparative biology and taxonomic classification.</title>
        <authorList>
            <person name="Goeker M."/>
        </authorList>
    </citation>
    <scope>NUCLEOTIDE SEQUENCE [LARGE SCALE GENOMIC DNA]</scope>
    <source>
        <strain evidence="1 2">DSM 19979</strain>
    </source>
</reference>
<sequence length="48" mass="4902">MTILALDAAAFPATRALAQEFRSFDPRAAAAFGVAAFIAGLETSLGTT</sequence>
<evidence type="ECO:0000313" key="2">
    <source>
        <dbReference type="Proteomes" id="UP000553193"/>
    </source>
</evidence>
<dbReference type="SUPFAM" id="SSF48498">
    <property type="entry name" value="Tetracyclin repressor-like, C-terminal domain"/>
    <property type="match status" value="1"/>
</dbReference>
<dbReference type="Proteomes" id="UP000553193">
    <property type="component" value="Unassembled WGS sequence"/>
</dbReference>
<organism evidence="1 2">
    <name type="scientific">Roseococcus suduntuyensis</name>
    <dbReference type="NCBI Taxonomy" id="455361"/>
    <lineage>
        <taxon>Bacteria</taxon>
        <taxon>Pseudomonadati</taxon>
        <taxon>Pseudomonadota</taxon>
        <taxon>Alphaproteobacteria</taxon>
        <taxon>Acetobacterales</taxon>
        <taxon>Roseomonadaceae</taxon>
        <taxon>Roseococcus</taxon>
    </lineage>
</organism>
<proteinExistence type="predicted"/>
<dbReference type="RefSeq" id="WP_184383617.1">
    <property type="nucleotide sequence ID" value="NZ_JACIDJ010000002.1"/>
</dbReference>